<reference evidence="2 3" key="1">
    <citation type="journal article" date="2014" name="Appl. Environ. Microbiol.">
        <title>Gut symbionts from distinct hosts exhibit genotoxic activity via divergent colibactin biosynthetic pathways.</title>
        <authorList>
            <person name="Engel P."/>
            <person name="Vizcaino M.I."/>
            <person name="Crawford J.M."/>
        </authorList>
    </citation>
    <scope>NUCLEOTIDE SEQUENCE [LARGE SCALE GENOMIC DNA]</scope>
    <source>
        <strain evidence="2 3">PEB0191</strain>
    </source>
</reference>
<accession>A0A0A7S161</accession>
<keyword evidence="3" id="KW-1185">Reference proteome</keyword>
<proteinExistence type="predicted"/>
<dbReference type="Proteomes" id="UP000030901">
    <property type="component" value="Chromosome"/>
</dbReference>
<dbReference type="OrthoDB" id="9782155at2"/>
<evidence type="ECO:0000256" key="1">
    <source>
        <dbReference type="SAM" id="Phobius"/>
    </source>
</evidence>
<sequence>MIKIKRSNLDYKLSNFCFKLLRRLSLSTIILTNCFILLLTTSINNANALVITTKNTIQGSLPYFSIDSGKNKMQDTESLLSIKLSNGKVIKRIDDTSSELNPIELPYFETFQGIKTIVPLGNPNYPKIDLAELKNYKFFFDDDGDKYADAEGKVEVKWERKVSDNNYTDITEMVKKQPNQHLNYCHRPYRLTITLTKGYLKTNSGLPNQTNFENASHSFYITPKEGIDNKCDSQP</sequence>
<evidence type="ECO:0000313" key="2">
    <source>
        <dbReference type="EMBL" id="AJA45264.1"/>
    </source>
</evidence>
<organism evidence="2 3">
    <name type="scientific">Frischella perrara</name>
    <dbReference type="NCBI Taxonomy" id="1267021"/>
    <lineage>
        <taxon>Bacteria</taxon>
        <taxon>Pseudomonadati</taxon>
        <taxon>Pseudomonadota</taxon>
        <taxon>Gammaproteobacteria</taxon>
        <taxon>Orbales</taxon>
        <taxon>Orbaceae</taxon>
        <taxon>Frischella</taxon>
    </lineage>
</organism>
<dbReference type="EMBL" id="CP009056">
    <property type="protein sequence ID" value="AJA45264.1"/>
    <property type="molecule type" value="Genomic_DNA"/>
</dbReference>
<dbReference type="KEGG" id="fpp:FPB0191_01445"/>
<protein>
    <submittedName>
        <fullName evidence="2">Uncharacterized protein</fullName>
    </submittedName>
</protein>
<dbReference type="RefSeq" id="WP_039104973.1">
    <property type="nucleotide sequence ID" value="NZ_CP009056.1"/>
</dbReference>
<dbReference type="HOGENOM" id="CLU_1178831_0_0_6"/>
<keyword evidence="1" id="KW-1133">Transmembrane helix</keyword>
<evidence type="ECO:0000313" key="3">
    <source>
        <dbReference type="Proteomes" id="UP000030901"/>
    </source>
</evidence>
<gene>
    <name evidence="2" type="ORF">FPB0191_01445</name>
</gene>
<name>A0A0A7S161_FRIPE</name>
<keyword evidence="1" id="KW-0472">Membrane</keyword>
<dbReference type="AlphaFoldDB" id="A0A0A7S161"/>
<feature type="transmembrane region" description="Helical" evidence="1">
    <location>
        <begin position="20"/>
        <end position="39"/>
    </location>
</feature>
<keyword evidence="1" id="KW-0812">Transmembrane</keyword>